<dbReference type="InterPro" id="IPR050328">
    <property type="entry name" value="Dev_Immune_Receptor"/>
</dbReference>
<accession>A0A9Q1C4I4</accession>
<comment type="caution">
    <text evidence="5">The sequence shown here is derived from an EMBL/GenBank/DDBJ whole genome shotgun (WGS) entry which is preliminary data.</text>
</comment>
<dbReference type="InterPro" id="IPR001611">
    <property type="entry name" value="Leu-rich_rpt"/>
</dbReference>
<gene>
    <name evidence="5" type="ORF">HOLleu_19054</name>
</gene>
<keyword evidence="2" id="KW-0732">Signal</keyword>
<feature type="transmembrane region" description="Helical" evidence="4">
    <location>
        <begin position="372"/>
        <end position="397"/>
    </location>
</feature>
<protein>
    <submittedName>
        <fullName evidence="5">Chondroadherin-like protein</fullName>
    </submittedName>
</protein>
<dbReference type="PANTHER" id="PTHR24373">
    <property type="entry name" value="SLIT RELATED LEUCINE-RICH REPEAT NEURONAL PROTEIN"/>
    <property type="match status" value="1"/>
</dbReference>
<evidence type="ECO:0000256" key="2">
    <source>
        <dbReference type="ARBA" id="ARBA00022729"/>
    </source>
</evidence>
<organism evidence="5 6">
    <name type="scientific">Holothuria leucospilota</name>
    <name type="common">Black long sea cucumber</name>
    <name type="synonym">Mertensiothuria leucospilota</name>
    <dbReference type="NCBI Taxonomy" id="206669"/>
    <lineage>
        <taxon>Eukaryota</taxon>
        <taxon>Metazoa</taxon>
        <taxon>Echinodermata</taxon>
        <taxon>Eleutherozoa</taxon>
        <taxon>Echinozoa</taxon>
        <taxon>Holothuroidea</taxon>
        <taxon>Aspidochirotacea</taxon>
        <taxon>Aspidochirotida</taxon>
        <taxon>Holothuriidae</taxon>
        <taxon>Holothuria</taxon>
    </lineage>
</organism>
<dbReference type="PROSITE" id="PS51450">
    <property type="entry name" value="LRR"/>
    <property type="match status" value="2"/>
</dbReference>
<dbReference type="OrthoDB" id="1055097at2759"/>
<evidence type="ECO:0000256" key="3">
    <source>
        <dbReference type="ARBA" id="ARBA00022737"/>
    </source>
</evidence>
<keyword evidence="3" id="KW-0677">Repeat</keyword>
<evidence type="ECO:0000256" key="4">
    <source>
        <dbReference type="SAM" id="Phobius"/>
    </source>
</evidence>
<proteinExistence type="predicted"/>
<evidence type="ECO:0000256" key="1">
    <source>
        <dbReference type="ARBA" id="ARBA00022614"/>
    </source>
</evidence>
<dbReference type="InterPro" id="IPR032675">
    <property type="entry name" value="LRR_dom_sf"/>
</dbReference>
<keyword evidence="1" id="KW-0433">Leucine-rich repeat</keyword>
<dbReference type="Proteomes" id="UP001152320">
    <property type="component" value="Chromosome 8"/>
</dbReference>
<sequence length="415" mass="47263">MTCREICDYDVSFKRAKCWERNLNTVPSSEGCEESIMLDLQRNHISNFPAESMEGYSNVKTLDLSDNDITEVNPGTFSNMNMLRNILLNGNYLHELKNATFAGTENTLARIYLNENKIAKLFNGVFSGLEALVVLHLNYNKIQSLTSTIFHGLIELKFLQLGMNKLCNLNAVTFKNLTKLKSISLHDNKLTSIPNGLFQGLHSLREVRLSNNAIVAIPSPEHLGIISIQSLYLDNNFTHSSSIKPYLHVTQERLDISHNPFTCDCAFQFIQEWCFNNSEENFVGDPVICILNNIRYNITDPMPFTCETPQATLLSTDPMADLLSETTTQTRDSTTRYHFNTDNMISASKCNLKKCPCNQECSCKNTNEKVEWIAVYCAICLTIFLVGQMLFNTYFIYYLRQKSYRVTEVASAREE</sequence>
<dbReference type="EMBL" id="JAIZAY010000008">
    <property type="protein sequence ID" value="KAJ8038078.1"/>
    <property type="molecule type" value="Genomic_DNA"/>
</dbReference>
<dbReference type="AlphaFoldDB" id="A0A9Q1C4I4"/>
<dbReference type="InterPro" id="IPR003591">
    <property type="entry name" value="Leu-rich_rpt_typical-subtyp"/>
</dbReference>
<keyword evidence="6" id="KW-1185">Reference proteome</keyword>
<evidence type="ECO:0000313" key="6">
    <source>
        <dbReference type="Proteomes" id="UP001152320"/>
    </source>
</evidence>
<dbReference type="SMART" id="SM00369">
    <property type="entry name" value="LRR_TYP"/>
    <property type="match status" value="6"/>
</dbReference>
<dbReference type="SUPFAM" id="SSF52058">
    <property type="entry name" value="L domain-like"/>
    <property type="match status" value="1"/>
</dbReference>
<keyword evidence="4" id="KW-1133">Transmembrane helix</keyword>
<name>A0A9Q1C4I4_HOLLE</name>
<dbReference type="PANTHER" id="PTHR24373:SF275">
    <property type="entry name" value="TIR DOMAIN-CONTAINING PROTEIN"/>
    <property type="match status" value="1"/>
</dbReference>
<keyword evidence="4" id="KW-0812">Transmembrane</keyword>
<dbReference type="Gene3D" id="3.80.10.10">
    <property type="entry name" value="Ribonuclease Inhibitor"/>
    <property type="match status" value="2"/>
</dbReference>
<reference evidence="5" key="1">
    <citation type="submission" date="2021-10" db="EMBL/GenBank/DDBJ databases">
        <title>Tropical sea cucumber genome reveals ecological adaptation and Cuvierian tubules defense mechanism.</title>
        <authorList>
            <person name="Chen T."/>
        </authorList>
    </citation>
    <scope>NUCLEOTIDE SEQUENCE</scope>
    <source>
        <strain evidence="5">Nanhai2018</strain>
        <tissue evidence="5">Muscle</tissue>
    </source>
</reference>
<dbReference type="Pfam" id="PF13855">
    <property type="entry name" value="LRR_8"/>
    <property type="match status" value="2"/>
</dbReference>
<evidence type="ECO:0000313" key="5">
    <source>
        <dbReference type="EMBL" id="KAJ8038078.1"/>
    </source>
</evidence>
<keyword evidence="4" id="KW-0472">Membrane</keyword>